<gene>
    <name evidence="1" type="ORF">HPB47_020328</name>
</gene>
<reference evidence="1 2" key="1">
    <citation type="journal article" date="2020" name="Cell">
        <title>Large-Scale Comparative Analyses of Tick Genomes Elucidate Their Genetic Diversity and Vector Capacities.</title>
        <authorList>
            <consortium name="Tick Genome and Microbiome Consortium (TIGMIC)"/>
            <person name="Jia N."/>
            <person name="Wang J."/>
            <person name="Shi W."/>
            <person name="Du L."/>
            <person name="Sun Y."/>
            <person name="Zhan W."/>
            <person name="Jiang J.F."/>
            <person name="Wang Q."/>
            <person name="Zhang B."/>
            <person name="Ji P."/>
            <person name="Bell-Sakyi L."/>
            <person name="Cui X.M."/>
            <person name="Yuan T.T."/>
            <person name="Jiang B.G."/>
            <person name="Yang W.F."/>
            <person name="Lam T.T."/>
            <person name="Chang Q.C."/>
            <person name="Ding S.J."/>
            <person name="Wang X.J."/>
            <person name="Zhu J.G."/>
            <person name="Ruan X.D."/>
            <person name="Zhao L."/>
            <person name="Wei J.T."/>
            <person name="Ye R.Z."/>
            <person name="Que T.C."/>
            <person name="Du C.H."/>
            <person name="Zhou Y.H."/>
            <person name="Cheng J.X."/>
            <person name="Dai P.F."/>
            <person name="Guo W.B."/>
            <person name="Han X.H."/>
            <person name="Huang E.J."/>
            <person name="Li L.F."/>
            <person name="Wei W."/>
            <person name="Gao Y.C."/>
            <person name="Liu J.Z."/>
            <person name="Shao H.Z."/>
            <person name="Wang X."/>
            <person name="Wang C.C."/>
            <person name="Yang T.C."/>
            <person name="Huo Q.B."/>
            <person name="Li W."/>
            <person name="Chen H.Y."/>
            <person name="Chen S.E."/>
            <person name="Zhou L.G."/>
            <person name="Ni X.B."/>
            <person name="Tian J.H."/>
            <person name="Sheng Y."/>
            <person name="Liu T."/>
            <person name="Pan Y.S."/>
            <person name="Xia L.Y."/>
            <person name="Li J."/>
            <person name="Zhao F."/>
            <person name="Cao W.C."/>
        </authorList>
    </citation>
    <scope>NUCLEOTIDE SEQUENCE [LARGE SCALE GENOMIC DNA]</scope>
    <source>
        <strain evidence="1">Iper-2018</strain>
    </source>
</reference>
<keyword evidence="2" id="KW-1185">Reference proteome</keyword>
<comment type="caution">
    <text evidence="1">The sequence shown here is derived from an EMBL/GenBank/DDBJ whole genome shotgun (WGS) entry which is preliminary data.</text>
</comment>
<dbReference type="EMBL" id="JABSTQ010009095">
    <property type="protein sequence ID" value="KAG0433001.1"/>
    <property type="molecule type" value="Genomic_DNA"/>
</dbReference>
<protein>
    <submittedName>
        <fullName evidence="1">Uncharacterized protein</fullName>
    </submittedName>
</protein>
<organism evidence="1 2">
    <name type="scientific">Ixodes persulcatus</name>
    <name type="common">Taiga tick</name>
    <dbReference type="NCBI Taxonomy" id="34615"/>
    <lineage>
        <taxon>Eukaryota</taxon>
        <taxon>Metazoa</taxon>
        <taxon>Ecdysozoa</taxon>
        <taxon>Arthropoda</taxon>
        <taxon>Chelicerata</taxon>
        <taxon>Arachnida</taxon>
        <taxon>Acari</taxon>
        <taxon>Parasitiformes</taxon>
        <taxon>Ixodida</taxon>
        <taxon>Ixodoidea</taxon>
        <taxon>Ixodidae</taxon>
        <taxon>Ixodinae</taxon>
        <taxon>Ixodes</taxon>
    </lineage>
</organism>
<accession>A0AC60QID5</accession>
<proteinExistence type="predicted"/>
<sequence length="209" mass="23639">MENPDNSRRFYHEMNKRARDATEFLWQRIRPQLPKKKDLMTPSTGGYTTLGDAEIPPQIGKPLELGPKFCFEPVLSPPELVTLAKNVAEKAVEGDRPSDVRPRCPPDRTSRFRRLALIEQRRAAFECRVVSGKGPPEDEPGASWGRDIDSKLEDTFQQLTSLVRKGLPSGGFHRKGVPKRRRKELVLRHAGTRSLSLHHVSASNDRAKI</sequence>
<dbReference type="Proteomes" id="UP000805193">
    <property type="component" value="Unassembled WGS sequence"/>
</dbReference>
<evidence type="ECO:0000313" key="1">
    <source>
        <dbReference type="EMBL" id="KAG0433001.1"/>
    </source>
</evidence>
<evidence type="ECO:0000313" key="2">
    <source>
        <dbReference type="Proteomes" id="UP000805193"/>
    </source>
</evidence>
<name>A0AC60QID5_IXOPE</name>